<organism evidence="8 9">
    <name type="scientific">Rugamonas rubra</name>
    <dbReference type="NCBI Taxonomy" id="758825"/>
    <lineage>
        <taxon>Bacteria</taxon>
        <taxon>Pseudomonadati</taxon>
        <taxon>Pseudomonadota</taxon>
        <taxon>Betaproteobacteria</taxon>
        <taxon>Burkholderiales</taxon>
        <taxon>Oxalobacteraceae</taxon>
        <taxon>Telluria group</taxon>
        <taxon>Rugamonas</taxon>
    </lineage>
</organism>
<dbReference type="Gene3D" id="3.40.50.150">
    <property type="entry name" value="Vaccinia Virus protein VP39"/>
    <property type="match status" value="1"/>
</dbReference>
<dbReference type="EC" id="2.1.1.37" evidence="1"/>
<evidence type="ECO:0000313" key="9">
    <source>
        <dbReference type="Proteomes" id="UP000199470"/>
    </source>
</evidence>
<evidence type="ECO:0000313" key="8">
    <source>
        <dbReference type="EMBL" id="SFM80289.1"/>
    </source>
</evidence>
<dbReference type="GO" id="GO:0003677">
    <property type="term" value="F:DNA binding"/>
    <property type="evidence" value="ECO:0007669"/>
    <property type="project" value="TreeGrafter"/>
</dbReference>
<dbReference type="GO" id="GO:0044027">
    <property type="term" value="P:negative regulation of gene expression via chromosomal CpG island methylation"/>
    <property type="evidence" value="ECO:0007669"/>
    <property type="project" value="TreeGrafter"/>
</dbReference>
<dbReference type="InterPro" id="IPR018117">
    <property type="entry name" value="C5_DNA_meth_AS"/>
</dbReference>
<name>A0A1I4TU97_9BURK</name>
<dbReference type="InterPro" id="IPR050390">
    <property type="entry name" value="C5-Methyltransferase"/>
</dbReference>
<evidence type="ECO:0000256" key="7">
    <source>
        <dbReference type="PROSITE-ProRule" id="PRU01016"/>
    </source>
</evidence>
<comment type="catalytic activity">
    <reaction evidence="6">
        <text>a 2'-deoxycytidine in DNA + S-adenosyl-L-methionine = a 5-methyl-2'-deoxycytidine in DNA + S-adenosyl-L-homocysteine + H(+)</text>
        <dbReference type="Rhea" id="RHEA:13681"/>
        <dbReference type="Rhea" id="RHEA-COMP:11369"/>
        <dbReference type="Rhea" id="RHEA-COMP:11370"/>
        <dbReference type="ChEBI" id="CHEBI:15378"/>
        <dbReference type="ChEBI" id="CHEBI:57856"/>
        <dbReference type="ChEBI" id="CHEBI:59789"/>
        <dbReference type="ChEBI" id="CHEBI:85452"/>
        <dbReference type="ChEBI" id="CHEBI:85454"/>
        <dbReference type="EC" id="2.1.1.37"/>
    </reaction>
</comment>
<feature type="active site" evidence="7">
    <location>
        <position position="101"/>
    </location>
</feature>
<gene>
    <name evidence="8" type="ORF">SAMN02982985_05350</name>
</gene>
<keyword evidence="4 7" id="KW-0949">S-adenosyl-L-methionine</keyword>
<proteinExistence type="inferred from homology"/>
<keyword evidence="9" id="KW-1185">Reference proteome</keyword>
<dbReference type="RefSeq" id="WP_245774471.1">
    <property type="nucleotide sequence ID" value="NZ_FOTW01000034.1"/>
</dbReference>
<dbReference type="AlphaFoldDB" id="A0A1I4TU97"/>
<reference evidence="8 9" key="1">
    <citation type="submission" date="2016-10" db="EMBL/GenBank/DDBJ databases">
        <authorList>
            <person name="de Groot N.N."/>
        </authorList>
    </citation>
    <scope>NUCLEOTIDE SEQUENCE [LARGE SCALE GENOMIC DNA]</scope>
    <source>
        <strain evidence="8 9">ATCC 43154</strain>
    </source>
</reference>
<dbReference type="InterPro" id="IPR031303">
    <property type="entry name" value="C5_meth_CS"/>
</dbReference>
<dbReference type="GO" id="GO:0009307">
    <property type="term" value="P:DNA restriction-modification system"/>
    <property type="evidence" value="ECO:0007669"/>
    <property type="project" value="UniProtKB-KW"/>
</dbReference>
<dbReference type="PANTHER" id="PTHR10629">
    <property type="entry name" value="CYTOSINE-SPECIFIC METHYLTRANSFERASE"/>
    <property type="match status" value="1"/>
</dbReference>
<keyword evidence="2 7" id="KW-0489">Methyltransferase</keyword>
<dbReference type="Gene3D" id="3.90.120.10">
    <property type="entry name" value="DNA Methylase, subunit A, domain 2"/>
    <property type="match status" value="1"/>
</dbReference>
<keyword evidence="3 7" id="KW-0808">Transferase</keyword>
<dbReference type="Pfam" id="PF00145">
    <property type="entry name" value="DNA_methylase"/>
    <property type="match status" value="2"/>
</dbReference>
<sequence>MYNPPLTSALTDKRPAVLPRALESIELFAGAGGLALGFSGNDVRHRAVVEWNSHACNTIRNNKRNNVAPISHWPDVTEGDVKNFVYAGHQGIDLITGGPPCQPFSMGGKHGGFLDERDMFPQAIRAVREAKPRAFVFENVQGLTRAAFADYFSYILLQLEFPSLAAKPREQWPDHLRRLQKHKAGGKASEYHVYHRLVNAANYGVPQKRMRVFFVGFRAEDKIDWEFPRETHSHDALLLSQWHTGEYWARHRVAARNRPARPEGMDKKIRAILAANPNADVLPWLTVRDAIADLPDPERQPTKELPQAHRFQPGARSYVGHTGSPLDEPAKALKAGDHGVPGGENMLRRPDGSVRYFTVRESARIQTFPDDFIFDGTWSETMRQLGNAVPVRLAAVMAEQVCRLLRD</sequence>
<protein>
    <recommendedName>
        <fullName evidence="1">DNA (cytosine-5-)-methyltransferase</fullName>
        <ecNumber evidence="1">2.1.1.37</ecNumber>
    </recommendedName>
</protein>
<dbReference type="InterPro" id="IPR001525">
    <property type="entry name" value="C5_MeTfrase"/>
</dbReference>
<dbReference type="PRINTS" id="PR00105">
    <property type="entry name" value="C5METTRFRASE"/>
</dbReference>
<dbReference type="PANTHER" id="PTHR10629:SF52">
    <property type="entry name" value="DNA (CYTOSINE-5)-METHYLTRANSFERASE 1"/>
    <property type="match status" value="1"/>
</dbReference>
<dbReference type="GO" id="GO:0032259">
    <property type="term" value="P:methylation"/>
    <property type="evidence" value="ECO:0007669"/>
    <property type="project" value="UniProtKB-KW"/>
</dbReference>
<dbReference type="EMBL" id="FOTW01000034">
    <property type="protein sequence ID" value="SFM80289.1"/>
    <property type="molecule type" value="Genomic_DNA"/>
</dbReference>
<dbReference type="InterPro" id="IPR029063">
    <property type="entry name" value="SAM-dependent_MTases_sf"/>
</dbReference>
<dbReference type="STRING" id="758825.SAMN02982985_05350"/>
<evidence type="ECO:0000256" key="3">
    <source>
        <dbReference type="ARBA" id="ARBA00022679"/>
    </source>
</evidence>
<keyword evidence="5" id="KW-0680">Restriction system</keyword>
<evidence type="ECO:0000256" key="5">
    <source>
        <dbReference type="ARBA" id="ARBA00022747"/>
    </source>
</evidence>
<dbReference type="Proteomes" id="UP000199470">
    <property type="component" value="Unassembled WGS sequence"/>
</dbReference>
<dbReference type="PROSITE" id="PS51679">
    <property type="entry name" value="SAM_MT_C5"/>
    <property type="match status" value="1"/>
</dbReference>
<evidence type="ECO:0000256" key="1">
    <source>
        <dbReference type="ARBA" id="ARBA00011975"/>
    </source>
</evidence>
<comment type="similarity">
    <text evidence="7">Belongs to the class I-like SAM-binding methyltransferase superfamily. C5-methyltransferase family.</text>
</comment>
<accession>A0A1I4TU97</accession>
<evidence type="ECO:0000256" key="4">
    <source>
        <dbReference type="ARBA" id="ARBA00022691"/>
    </source>
</evidence>
<dbReference type="PROSITE" id="PS00094">
    <property type="entry name" value="C5_MTASE_1"/>
    <property type="match status" value="1"/>
</dbReference>
<dbReference type="PROSITE" id="PS00095">
    <property type="entry name" value="C5_MTASE_2"/>
    <property type="match status" value="1"/>
</dbReference>
<dbReference type="SUPFAM" id="SSF53335">
    <property type="entry name" value="S-adenosyl-L-methionine-dependent methyltransferases"/>
    <property type="match status" value="1"/>
</dbReference>
<evidence type="ECO:0000256" key="6">
    <source>
        <dbReference type="ARBA" id="ARBA00047422"/>
    </source>
</evidence>
<dbReference type="GO" id="GO:0003886">
    <property type="term" value="F:DNA (cytosine-5-)-methyltransferase activity"/>
    <property type="evidence" value="ECO:0007669"/>
    <property type="project" value="UniProtKB-EC"/>
</dbReference>
<evidence type="ECO:0000256" key="2">
    <source>
        <dbReference type="ARBA" id="ARBA00022603"/>
    </source>
</evidence>